<keyword evidence="2" id="KW-0489">Methyltransferase</keyword>
<dbReference type="EMBL" id="JFHR01000015">
    <property type="protein sequence ID" value="KEQ53963.1"/>
    <property type="molecule type" value="Genomic_DNA"/>
</dbReference>
<evidence type="ECO:0000256" key="1">
    <source>
        <dbReference type="SAM" id="Phobius"/>
    </source>
</evidence>
<keyword evidence="2" id="KW-0808">Transferase</keyword>
<name>A0A081RFJ0_SPHCR</name>
<accession>A0A081RFJ0</accession>
<dbReference type="GO" id="GO:0008168">
    <property type="term" value="F:methyltransferase activity"/>
    <property type="evidence" value="ECO:0007669"/>
    <property type="project" value="UniProtKB-KW"/>
</dbReference>
<dbReference type="PATRIC" id="fig|46429.4.peg.1620"/>
<dbReference type="eggNOG" id="COG1989">
    <property type="taxonomic scope" value="Bacteria"/>
</dbReference>
<sequence>MPCGGFLPLTFGWQALPFILLLAASLGLLAILAAMAIGRTVDGATRVPLGTFLAVAAVPGWWLSMLTTGAGA</sequence>
<keyword evidence="1" id="KW-0812">Transmembrane</keyword>
<feature type="transmembrane region" description="Helical" evidence="1">
    <location>
        <begin position="49"/>
        <end position="70"/>
    </location>
</feature>
<gene>
    <name evidence="2" type="ORF">BV95_01651</name>
</gene>
<dbReference type="AlphaFoldDB" id="A0A081RFJ0"/>
<comment type="caution">
    <text evidence="2">The sequence shown here is derived from an EMBL/GenBank/DDBJ whole genome shotgun (WGS) entry which is preliminary data.</text>
</comment>
<keyword evidence="1" id="KW-0472">Membrane</keyword>
<protein>
    <submittedName>
        <fullName evidence="2">Type 4 prepilin-like proteins leader peptide-processing enzyme</fullName>
        <ecNumber evidence="2">2.1.1.-</ecNumber>
    </submittedName>
</protein>
<reference evidence="2 3" key="1">
    <citation type="submission" date="2014-02" db="EMBL/GenBank/DDBJ databases">
        <title>Whole genome sequence of Sphingobium chlorophenolicum NBRC 16172.</title>
        <authorList>
            <person name="Gan H.M."/>
            <person name="Gan H.Y."/>
            <person name="Chew T.H."/>
            <person name="Savka M.A."/>
        </authorList>
    </citation>
    <scope>NUCLEOTIDE SEQUENCE [LARGE SCALE GENOMIC DNA]</scope>
    <source>
        <strain evidence="2 3">NBRC 16172</strain>
    </source>
</reference>
<feature type="transmembrane region" description="Helical" evidence="1">
    <location>
        <begin position="15"/>
        <end position="37"/>
    </location>
</feature>
<evidence type="ECO:0000313" key="3">
    <source>
        <dbReference type="Proteomes" id="UP000028411"/>
    </source>
</evidence>
<proteinExistence type="predicted"/>
<organism evidence="2 3">
    <name type="scientific">Sphingobium chlorophenolicum</name>
    <dbReference type="NCBI Taxonomy" id="46429"/>
    <lineage>
        <taxon>Bacteria</taxon>
        <taxon>Pseudomonadati</taxon>
        <taxon>Pseudomonadota</taxon>
        <taxon>Alphaproteobacteria</taxon>
        <taxon>Sphingomonadales</taxon>
        <taxon>Sphingomonadaceae</taxon>
        <taxon>Sphingobium</taxon>
    </lineage>
</organism>
<dbReference type="GO" id="GO:0032259">
    <property type="term" value="P:methylation"/>
    <property type="evidence" value="ECO:0007669"/>
    <property type="project" value="UniProtKB-KW"/>
</dbReference>
<evidence type="ECO:0000313" key="2">
    <source>
        <dbReference type="EMBL" id="KEQ53963.1"/>
    </source>
</evidence>
<dbReference type="EC" id="2.1.1.-" evidence="2"/>
<dbReference type="Proteomes" id="UP000028411">
    <property type="component" value="Unassembled WGS sequence"/>
</dbReference>
<keyword evidence="1" id="KW-1133">Transmembrane helix</keyword>